<geneLocation type="chloroplast" evidence="1"/>
<keyword evidence="1" id="KW-0687">Ribonucleoprotein</keyword>
<keyword evidence="1" id="KW-0689">Ribosomal protein</keyword>
<gene>
    <name evidence="1" type="primary">rpl32</name>
</gene>
<organism evidence="1">
    <name type="scientific">Ostreobium sp. HV05042</name>
    <dbReference type="NCBI Taxonomy" id="1979227"/>
    <lineage>
        <taxon>Eukaryota</taxon>
        <taxon>Viridiplantae</taxon>
        <taxon>Chlorophyta</taxon>
        <taxon>core chlorophytes</taxon>
        <taxon>Ulvophyceae</taxon>
        <taxon>TCBD clade</taxon>
        <taxon>Bryopsidales</taxon>
        <taxon>Ostreobineae</taxon>
        <taxon>Ostreobiaceae</taxon>
        <taxon>Ostreobium</taxon>
    </lineage>
</organism>
<keyword evidence="1" id="KW-0934">Plastid</keyword>
<name>A0A1X9RQ42_9CHLO</name>
<protein>
    <submittedName>
        <fullName evidence="1">Ribosomal protein L32</fullName>
    </submittedName>
</protein>
<accession>A0A1X9RQ42</accession>
<reference evidence="1" key="1">
    <citation type="journal article" date="2017" name="J. Phycol.">
        <title>Phylogenetic position of the coral symbiont Ostreobium (Ulvophyceae) inferred from chloroplast genome data.</title>
        <authorList>
            <person name="Verbruggen H."/>
            <person name="Marcelino V.R."/>
            <person name="Guiry M.D."/>
            <person name="Cremen M.C."/>
            <person name="Jackson C.J."/>
        </authorList>
    </citation>
    <scope>NUCLEOTIDE SEQUENCE</scope>
</reference>
<keyword evidence="1" id="KW-0150">Chloroplast</keyword>
<proteinExistence type="predicted"/>
<dbReference type="EMBL" id="KY509314">
    <property type="protein sequence ID" value="ARQ82281.1"/>
    <property type="molecule type" value="Genomic_DNA"/>
</dbReference>
<dbReference type="GO" id="GO:0005840">
    <property type="term" value="C:ribosome"/>
    <property type="evidence" value="ECO:0007669"/>
    <property type="project" value="UniProtKB-KW"/>
</dbReference>
<evidence type="ECO:0000313" key="1">
    <source>
        <dbReference type="EMBL" id="ARQ82281.1"/>
    </source>
</evidence>
<dbReference type="AlphaFoldDB" id="A0A1X9RQ42"/>
<sequence>MATPKKKFSKKKTAIRKRIWTKKAEKKALVAFRWANFVLKKLTN</sequence>